<organism evidence="2">
    <name type="scientific">Vitis vinifera</name>
    <name type="common">Grape</name>
    <dbReference type="NCBI Taxonomy" id="29760"/>
    <lineage>
        <taxon>Eukaryota</taxon>
        <taxon>Viridiplantae</taxon>
        <taxon>Streptophyta</taxon>
        <taxon>Embryophyta</taxon>
        <taxon>Tracheophyta</taxon>
        <taxon>Spermatophyta</taxon>
        <taxon>Magnoliopsida</taxon>
        <taxon>eudicotyledons</taxon>
        <taxon>Gunneridae</taxon>
        <taxon>Pentapetalae</taxon>
        <taxon>rosids</taxon>
        <taxon>Vitales</taxon>
        <taxon>Vitaceae</taxon>
        <taxon>Viteae</taxon>
        <taxon>Vitis</taxon>
    </lineage>
</organism>
<dbReference type="EMBL" id="AM441257">
    <property type="protein sequence ID" value="CAN71858.1"/>
    <property type="molecule type" value="Genomic_DNA"/>
</dbReference>
<evidence type="ECO:0000313" key="2">
    <source>
        <dbReference type="EMBL" id="CAN71858.1"/>
    </source>
</evidence>
<feature type="signal peptide" evidence="1">
    <location>
        <begin position="1"/>
        <end position="28"/>
    </location>
</feature>
<gene>
    <name evidence="2" type="ORF">VITISV_012969</name>
</gene>
<reference evidence="2" key="1">
    <citation type="journal article" date="2007" name="PLoS ONE">
        <title>The first genome sequence of an elite grapevine cultivar (Pinot noir Vitis vinifera L.): coping with a highly heterozygous genome.</title>
        <authorList>
            <person name="Velasco R."/>
            <person name="Zharkikh A."/>
            <person name="Troggio M."/>
            <person name="Cartwright D.A."/>
            <person name="Cestaro A."/>
            <person name="Pruss D."/>
            <person name="Pindo M."/>
            <person name="FitzGerald L.M."/>
            <person name="Vezzulli S."/>
            <person name="Reid J."/>
            <person name="Malacarne G."/>
            <person name="Iliev D."/>
            <person name="Coppola G."/>
            <person name="Wardell B."/>
            <person name="Micheletti D."/>
            <person name="Macalma T."/>
            <person name="Facci M."/>
            <person name="Mitchell J.T."/>
            <person name="Perazzolli M."/>
            <person name="Eldredge G."/>
            <person name="Gatto P."/>
            <person name="Oyzerski R."/>
            <person name="Moretto M."/>
            <person name="Gutin N."/>
            <person name="Stefanini M."/>
            <person name="Chen Y."/>
            <person name="Segala C."/>
            <person name="Davenport C."/>
            <person name="Dematte L."/>
            <person name="Mraz A."/>
            <person name="Battilana J."/>
            <person name="Stormo K."/>
            <person name="Costa F."/>
            <person name="Tao Q."/>
            <person name="Si-Ammour A."/>
            <person name="Harkins T."/>
            <person name="Lackey A."/>
            <person name="Perbost C."/>
            <person name="Taillon B."/>
            <person name="Stella A."/>
            <person name="Solovyev V."/>
            <person name="Fawcett J.A."/>
            <person name="Sterck L."/>
            <person name="Vandepoele K."/>
            <person name="Grando S.M."/>
            <person name="Toppo S."/>
            <person name="Moser C."/>
            <person name="Lanchbury J."/>
            <person name="Bogden R."/>
            <person name="Skolnick M."/>
            <person name="Sgaramella V."/>
            <person name="Bhatnagar S.K."/>
            <person name="Fontana P."/>
            <person name="Gutin A."/>
            <person name="Van de Peer Y."/>
            <person name="Salamini F."/>
            <person name="Viola R."/>
        </authorList>
    </citation>
    <scope>NUCLEOTIDE SEQUENCE</scope>
</reference>
<accession>A5AZE4</accession>
<feature type="chain" id="PRO_5002679521" evidence="1">
    <location>
        <begin position="29"/>
        <end position="221"/>
    </location>
</feature>
<protein>
    <submittedName>
        <fullName evidence="2">Uncharacterized protein</fullName>
    </submittedName>
</protein>
<proteinExistence type="predicted"/>
<sequence length="221" mass="23759">MLLGWLLLSQGILTLVLALSLLPGLLNADNGEAPSMKSGCVAPRFLILTFLSHGGELAVVARLPTVFFRWLGAIQNYLPLPYQMNGFGKVWPSSPVTESASFPQTVLMLRPRVPSDPRGGRAIITYGRLTEIVGGAAAPLKSLSFPLVCFCLPQQVILSSTAPLVSKDGVSDHQHGRCHAHAADFPGVGKRGPPLISSATWYTKWSDSIPSHAIKKPQEKL</sequence>
<dbReference type="AlphaFoldDB" id="A5AZE4"/>
<name>A5AZE4_VITVI</name>
<keyword evidence="1" id="KW-0732">Signal</keyword>
<evidence type="ECO:0000256" key="1">
    <source>
        <dbReference type="SAM" id="SignalP"/>
    </source>
</evidence>